<dbReference type="Proteomes" id="UP000017246">
    <property type="component" value="Unassembled WGS sequence"/>
</dbReference>
<reference evidence="3" key="1">
    <citation type="journal article" date="2013" name="Nature">
        <title>The genomes of four tapeworm species reveal adaptations to parasitism.</title>
        <authorList>
            <person name="Tsai I.J."/>
            <person name="Zarowiecki M."/>
            <person name="Holroyd N."/>
            <person name="Garciarrubio A."/>
            <person name="Sanchez-Flores A."/>
            <person name="Brooks K.L."/>
            <person name="Tracey A."/>
            <person name="Bobes R.J."/>
            <person name="Fragoso G."/>
            <person name="Sciutto E."/>
            <person name="Aslett M."/>
            <person name="Beasley H."/>
            <person name="Bennett H.M."/>
            <person name="Cai J."/>
            <person name="Camicia F."/>
            <person name="Clark R."/>
            <person name="Cucher M."/>
            <person name="De Silva N."/>
            <person name="Day T.A."/>
            <person name="Deplazes P."/>
            <person name="Estrada K."/>
            <person name="Fernandez C."/>
            <person name="Holland P.W."/>
            <person name="Hou J."/>
            <person name="Hu S."/>
            <person name="Huckvale T."/>
            <person name="Hung S.S."/>
            <person name="Kamenetzky L."/>
            <person name="Keane J.A."/>
            <person name="Kiss F."/>
            <person name="Koziol U."/>
            <person name="Lambert O."/>
            <person name="Liu K."/>
            <person name="Luo X."/>
            <person name="Luo Y."/>
            <person name="Macchiaroli N."/>
            <person name="Nichol S."/>
            <person name="Paps J."/>
            <person name="Parkinson J."/>
            <person name="Pouchkina-Stantcheva N."/>
            <person name="Riddiford N."/>
            <person name="Rosenzvit M."/>
            <person name="Salinas G."/>
            <person name="Wasmuth J.D."/>
            <person name="Zamanian M."/>
            <person name="Zheng Y."/>
            <person name="Cai X."/>
            <person name="Soberon X."/>
            <person name="Olson P.D."/>
            <person name="Laclette J.P."/>
            <person name="Brehm K."/>
            <person name="Berriman M."/>
            <person name="Garciarrubio A."/>
            <person name="Bobes R.J."/>
            <person name="Fragoso G."/>
            <person name="Sanchez-Flores A."/>
            <person name="Estrada K."/>
            <person name="Cevallos M.A."/>
            <person name="Morett E."/>
            <person name="Gonzalez V."/>
            <person name="Portillo T."/>
            <person name="Ochoa-Leyva A."/>
            <person name="Jose M.V."/>
            <person name="Sciutto E."/>
            <person name="Landa A."/>
            <person name="Jimenez L."/>
            <person name="Valdes V."/>
            <person name="Carrero J.C."/>
            <person name="Larralde C."/>
            <person name="Morales-Montor J."/>
            <person name="Limon-Lason J."/>
            <person name="Soberon X."/>
            <person name="Laclette J.P."/>
        </authorList>
    </citation>
    <scope>NUCLEOTIDE SEQUENCE [LARGE SCALE GENOMIC DNA]</scope>
</reference>
<keyword evidence="2" id="KW-0732">Signal</keyword>
<reference evidence="3" key="2">
    <citation type="submission" date="2015-11" db="EMBL/GenBank/DDBJ databases">
        <authorList>
            <person name="Zhang Y."/>
            <person name="Guo Z."/>
        </authorList>
    </citation>
    <scope>NUCLEOTIDE SEQUENCE</scope>
</reference>
<name>A0A068YDZ2_ECHMU</name>
<evidence type="ECO:0000313" key="4">
    <source>
        <dbReference type="Proteomes" id="UP000017246"/>
    </source>
</evidence>
<dbReference type="OrthoDB" id="6239209at2759"/>
<evidence type="ECO:0000256" key="2">
    <source>
        <dbReference type="SAM" id="SignalP"/>
    </source>
</evidence>
<evidence type="ECO:0000313" key="3">
    <source>
        <dbReference type="EMBL" id="CDS42801.1"/>
    </source>
</evidence>
<proteinExistence type="predicted"/>
<keyword evidence="4" id="KW-1185">Reference proteome</keyword>
<gene>
    <name evidence="3" type="ORF">EmuJ_001051900</name>
</gene>
<feature type="signal peptide" evidence="2">
    <location>
        <begin position="1"/>
        <end position="18"/>
    </location>
</feature>
<protein>
    <submittedName>
        <fullName evidence="3">Expressed conserved protein</fullName>
    </submittedName>
</protein>
<evidence type="ECO:0000256" key="1">
    <source>
        <dbReference type="SAM" id="MobiDB-lite"/>
    </source>
</evidence>
<feature type="chain" id="PRO_5009741702" evidence="2">
    <location>
        <begin position="19"/>
        <end position="124"/>
    </location>
</feature>
<sequence>MHHFSCVFLLFVAALATSTPMSPPPPGFTEVEQRMITGLLEKHELRDIIRVMLMVEERRFVKEPTAPPSKVRETAIMGSVPRPGLPISKDYELAMPKKEVTTPPPFPRRRFYDEDVWKQTMAEI</sequence>
<feature type="region of interest" description="Disordered" evidence="1">
    <location>
        <begin position="64"/>
        <end position="83"/>
    </location>
</feature>
<organism evidence="3 4">
    <name type="scientific">Echinococcus multilocularis</name>
    <name type="common">Fox tapeworm</name>
    <dbReference type="NCBI Taxonomy" id="6211"/>
    <lineage>
        <taxon>Eukaryota</taxon>
        <taxon>Metazoa</taxon>
        <taxon>Spiralia</taxon>
        <taxon>Lophotrochozoa</taxon>
        <taxon>Platyhelminthes</taxon>
        <taxon>Cestoda</taxon>
        <taxon>Eucestoda</taxon>
        <taxon>Cyclophyllidea</taxon>
        <taxon>Taeniidae</taxon>
        <taxon>Echinococcus</taxon>
    </lineage>
</organism>
<dbReference type="OMA" id="YELAMPK"/>
<dbReference type="EMBL" id="LN902842">
    <property type="protein sequence ID" value="CDS42801.1"/>
    <property type="molecule type" value="Genomic_DNA"/>
</dbReference>
<dbReference type="AlphaFoldDB" id="A0A068YDZ2"/>
<accession>A0A068YDZ2</accession>